<feature type="transmembrane region" description="Helical" evidence="9">
    <location>
        <begin position="209"/>
        <end position="229"/>
    </location>
</feature>
<evidence type="ECO:0000256" key="9">
    <source>
        <dbReference type="SAM" id="Phobius"/>
    </source>
</evidence>
<dbReference type="InterPro" id="IPR006603">
    <property type="entry name" value="PQ-loop_rpt"/>
</dbReference>
<evidence type="ECO:0000256" key="2">
    <source>
        <dbReference type="ARBA" id="ARBA00022448"/>
    </source>
</evidence>
<dbReference type="EMBL" id="GDAI01001458">
    <property type="protein sequence ID" value="JAI16145.1"/>
    <property type="molecule type" value="mRNA"/>
</dbReference>
<dbReference type="GO" id="GO:0016020">
    <property type="term" value="C:membrane"/>
    <property type="evidence" value="ECO:0007669"/>
    <property type="project" value="UniProtKB-SubCell"/>
</dbReference>
<keyword evidence="3 8" id="KW-0812">Transmembrane</keyword>
<comment type="similarity">
    <text evidence="7">Belongs to the MPDU1 (TC 2.A.43.3) family.</text>
</comment>
<keyword evidence="6 8" id="KW-0472">Membrane</keyword>
<dbReference type="PANTHER" id="PTHR12226:SF2">
    <property type="entry name" value="MANNOSE-P-DOLICHOL UTILIZATION DEFECT 1 PROTEIN"/>
    <property type="match status" value="1"/>
</dbReference>
<dbReference type="Pfam" id="PF04193">
    <property type="entry name" value="PQ-loop"/>
    <property type="match status" value="1"/>
</dbReference>
<name>A0A0K8TQH4_TABBR</name>
<evidence type="ECO:0000256" key="5">
    <source>
        <dbReference type="ARBA" id="ARBA00022989"/>
    </source>
</evidence>
<dbReference type="InterPro" id="IPR016817">
    <property type="entry name" value="MannP-dilichol_defect-1"/>
</dbReference>
<evidence type="ECO:0000256" key="1">
    <source>
        <dbReference type="ARBA" id="ARBA00004141"/>
    </source>
</evidence>
<proteinExistence type="evidence at transcript level"/>
<dbReference type="AlphaFoldDB" id="A0A0K8TQH4"/>
<comment type="subcellular location">
    <subcellularLocation>
        <location evidence="1 8">Membrane</location>
        <topology evidence="1 8">Multi-pass membrane protein</topology>
    </subcellularLocation>
</comment>
<dbReference type="PIRSF" id="PIRSF023381">
    <property type="entry name" value="MannP-dilichol_defect-1p"/>
    <property type="match status" value="1"/>
</dbReference>
<evidence type="ECO:0000256" key="8">
    <source>
        <dbReference type="PIRNR" id="PIRNR023381"/>
    </source>
</evidence>
<protein>
    <recommendedName>
        <fullName evidence="8">Solute carrier family 66 member 3</fullName>
    </recommendedName>
</protein>
<keyword evidence="4" id="KW-0677">Repeat</keyword>
<keyword evidence="5 8" id="KW-1133">Transmembrane helix</keyword>
<keyword evidence="2" id="KW-0813">Transport</keyword>
<evidence type="ECO:0000313" key="10">
    <source>
        <dbReference type="EMBL" id="JAI16145.1"/>
    </source>
</evidence>
<dbReference type="SMART" id="SM00679">
    <property type="entry name" value="CTNS"/>
    <property type="match status" value="2"/>
</dbReference>
<evidence type="ECO:0000256" key="7">
    <source>
        <dbReference type="ARBA" id="ARBA00038475"/>
    </source>
</evidence>
<feature type="transmembrane region" description="Helical" evidence="9">
    <location>
        <begin position="178"/>
        <end position="197"/>
    </location>
</feature>
<feature type="transmembrane region" description="Helical" evidence="9">
    <location>
        <begin position="122"/>
        <end position="140"/>
    </location>
</feature>
<reference evidence="10" key="1">
    <citation type="journal article" date="2015" name="Insect Biochem. Mol. Biol.">
        <title>An insight into the sialome of the horse fly, Tabanus bromius.</title>
        <authorList>
            <person name="Ribeiro J.M."/>
            <person name="Kazimirova M."/>
            <person name="Takac P."/>
            <person name="Andersen J.F."/>
            <person name="Francischetti I.M."/>
        </authorList>
    </citation>
    <scope>NUCLEOTIDE SEQUENCE</scope>
</reference>
<dbReference type="Gene3D" id="1.20.1280.290">
    <property type="match status" value="2"/>
</dbReference>
<organism evidence="10">
    <name type="scientific">Tabanus bromius</name>
    <name type="common">Band-eyed brown horse fly</name>
    <dbReference type="NCBI Taxonomy" id="304241"/>
    <lineage>
        <taxon>Eukaryota</taxon>
        <taxon>Metazoa</taxon>
        <taxon>Ecdysozoa</taxon>
        <taxon>Arthropoda</taxon>
        <taxon>Hexapoda</taxon>
        <taxon>Insecta</taxon>
        <taxon>Pterygota</taxon>
        <taxon>Neoptera</taxon>
        <taxon>Endopterygota</taxon>
        <taxon>Diptera</taxon>
        <taxon>Brachycera</taxon>
        <taxon>Tabanomorpha</taxon>
        <taxon>Tabanoidea</taxon>
        <taxon>Tabanidae</taxon>
        <taxon>Tabanus</taxon>
    </lineage>
</organism>
<accession>A0A0K8TQH4</accession>
<dbReference type="PANTHER" id="PTHR12226">
    <property type="entry name" value="MANNOSE-P-DOLICHOL UTILIZATION DEFECT 1 LEC35 -RELATED"/>
    <property type="match status" value="1"/>
</dbReference>
<sequence>MIEKLKSLFSSLTSQECSIDYAEENRSFDVSCSPIKDTKIIGYCLILTALFMKLPQIHKIYSKKSAKGLNILSILLELFNSTGHVAYCVDKKFFFSEWGDSFFNGVQTVIVAALTFHFNHSAFSAFGFLLGYGALSYILIGGVTPSYYLFLVESSLLPILTAGKLLQAWTNYKSKSTAQLSAISWIILLVSSILRVYTTAKETGDALVVASYVLSTVLNGFIVMQFWIYRGRPKPKTSKETKKDKKKTS</sequence>
<evidence type="ECO:0000256" key="3">
    <source>
        <dbReference type="ARBA" id="ARBA00022692"/>
    </source>
</evidence>
<evidence type="ECO:0000256" key="4">
    <source>
        <dbReference type="ARBA" id="ARBA00022737"/>
    </source>
</evidence>
<evidence type="ECO:0000256" key="6">
    <source>
        <dbReference type="ARBA" id="ARBA00023136"/>
    </source>
</evidence>